<keyword evidence="5" id="KW-0999">Mitochondrion inner membrane</keyword>
<evidence type="ECO:0000256" key="3">
    <source>
        <dbReference type="ARBA" id="ARBA00022692"/>
    </source>
</evidence>
<evidence type="ECO:0000256" key="10">
    <source>
        <dbReference type="ARBA" id="ARBA00023136"/>
    </source>
</evidence>
<evidence type="ECO:0000256" key="1">
    <source>
        <dbReference type="ARBA" id="ARBA00004434"/>
    </source>
</evidence>
<feature type="transmembrane region" description="Helical" evidence="12">
    <location>
        <begin position="16"/>
        <end position="33"/>
    </location>
</feature>
<keyword evidence="4" id="KW-0547">Nucleotide-binding</keyword>
<dbReference type="InterPro" id="IPR057495">
    <property type="entry name" value="AAA_lid_BCS1"/>
</dbReference>
<dbReference type="PANTHER" id="PTHR23070">
    <property type="entry name" value="BCS1 AAA-TYPE ATPASE"/>
    <property type="match status" value="1"/>
</dbReference>
<feature type="domain" description="AAA+ ATPase" evidence="13">
    <location>
        <begin position="259"/>
        <end position="385"/>
    </location>
</feature>
<dbReference type="InterPro" id="IPR014851">
    <property type="entry name" value="BCS1_N"/>
</dbReference>
<evidence type="ECO:0000256" key="9">
    <source>
        <dbReference type="ARBA" id="ARBA00023128"/>
    </source>
</evidence>
<keyword evidence="9" id="KW-0496">Mitochondrion</keyword>
<evidence type="ECO:0000313" key="14">
    <source>
        <dbReference type="EMBL" id="RTE70386.1"/>
    </source>
</evidence>
<keyword evidence="10 12" id="KW-0472">Membrane</keyword>
<name>A0A430L3U5_9HYPO</name>
<dbReference type="GO" id="GO:0005524">
    <property type="term" value="F:ATP binding"/>
    <property type="evidence" value="ECO:0007669"/>
    <property type="project" value="UniProtKB-KW"/>
</dbReference>
<dbReference type="GO" id="GO:0005743">
    <property type="term" value="C:mitochondrial inner membrane"/>
    <property type="evidence" value="ECO:0007669"/>
    <property type="project" value="UniProtKB-SubCell"/>
</dbReference>
<dbReference type="InterPro" id="IPR050747">
    <property type="entry name" value="Mitochondrial_chaperone_BCS1"/>
</dbReference>
<evidence type="ECO:0000256" key="8">
    <source>
        <dbReference type="ARBA" id="ARBA00022989"/>
    </source>
</evidence>
<accession>A0A430L3U5</accession>
<dbReference type="GO" id="GO:0016887">
    <property type="term" value="F:ATP hydrolysis activity"/>
    <property type="evidence" value="ECO:0007669"/>
    <property type="project" value="InterPro"/>
</dbReference>
<dbReference type="Gene3D" id="3.40.50.300">
    <property type="entry name" value="P-loop containing nucleotide triphosphate hydrolases"/>
    <property type="match status" value="1"/>
</dbReference>
<gene>
    <name evidence="14" type="ORF">BHE90_015228</name>
</gene>
<keyword evidence="7" id="KW-0067">ATP-binding</keyword>
<evidence type="ECO:0000256" key="2">
    <source>
        <dbReference type="ARBA" id="ARBA00007448"/>
    </source>
</evidence>
<dbReference type="Pfam" id="PF08740">
    <property type="entry name" value="BCS1_N"/>
    <property type="match status" value="1"/>
</dbReference>
<keyword evidence="6" id="KW-0378">Hydrolase</keyword>
<dbReference type="Pfam" id="PF00004">
    <property type="entry name" value="AAA"/>
    <property type="match status" value="1"/>
</dbReference>
<evidence type="ECO:0000256" key="11">
    <source>
        <dbReference type="ARBA" id="ARBA00048778"/>
    </source>
</evidence>
<evidence type="ECO:0000256" key="4">
    <source>
        <dbReference type="ARBA" id="ARBA00022741"/>
    </source>
</evidence>
<comment type="catalytic activity">
    <reaction evidence="11">
        <text>ATP + H2O = ADP + phosphate + H(+)</text>
        <dbReference type="Rhea" id="RHEA:13065"/>
        <dbReference type="ChEBI" id="CHEBI:15377"/>
        <dbReference type="ChEBI" id="CHEBI:15378"/>
        <dbReference type="ChEBI" id="CHEBI:30616"/>
        <dbReference type="ChEBI" id="CHEBI:43474"/>
        <dbReference type="ChEBI" id="CHEBI:456216"/>
    </reaction>
    <physiologicalReaction direction="left-to-right" evidence="11">
        <dbReference type="Rhea" id="RHEA:13066"/>
    </physiologicalReaction>
</comment>
<evidence type="ECO:0000259" key="13">
    <source>
        <dbReference type="SMART" id="SM00382"/>
    </source>
</evidence>
<organism evidence="14 15">
    <name type="scientific">Fusarium euwallaceae</name>
    <dbReference type="NCBI Taxonomy" id="1147111"/>
    <lineage>
        <taxon>Eukaryota</taxon>
        <taxon>Fungi</taxon>
        <taxon>Dikarya</taxon>
        <taxon>Ascomycota</taxon>
        <taxon>Pezizomycotina</taxon>
        <taxon>Sordariomycetes</taxon>
        <taxon>Hypocreomycetidae</taxon>
        <taxon>Hypocreales</taxon>
        <taxon>Nectriaceae</taxon>
        <taxon>Fusarium</taxon>
        <taxon>Fusarium solani species complex</taxon>
    </lineage>
</organism>
<dbReference type="Pfam" id="PF25426">
    <property type="entry name" value="AAA_lid_BCS1"/>
    <property type="match status" value="1"/>
</dbReference>
<dbReference type="InterPro" id="IPR003959">
    <property type="entry name" value="ATPase_AAA_core"/>
</dbReference>
<keyword evidence="15" id="KW-1185">Reference proteome</keyword>
<keyword evidence="3 12" id="KW-0812">Transmembrane</keyword>
<dbReference type="SUPFAM" id="SSF52540">
    <property type="entry name" value="P-loop containing nucleoside triphosphate hydrolases"/>
    <property type="match status" value="1"/>
</dbReference>
<comment type="similarity">
    <text evidence="2">Belongs to the AAA ATPase family. BCS1 subfamily.</text>
</comment>
<evidence type="ECO:0000313" key="15">
    <source>
        <dbReference type="Proteomes" id="UP000287124"/>
    </source>
</evidence>
<comment type="caution">
    <text evidence="14">The sequence shown here is derived from an EMBL/GenBank/DDBJ whole genome shotgun (WGS) entry which is preliminary data.</text>
</comment>
<dbReference type="InterPro" id="IPR003593">
    <property type="entry name" value="AAA+_ATPase"/>
</dbReference>
<dbReference type="EMBL" id="MIKF01000462">
    <property type="protein sequence ID" value="RTE70386.1"/>
    <property type="molecule type" value="Genomic_DNA"/>
</dbReference>
<evidence type="ECO:0000256" key="5">
    <source>
        <dbReference type="ARBA" id="ARBA00022792"/>
    </source>
</evidence>
<evidence type="ECO:0000256" key="6">
    <source>
        <dbReference type="ARBA" id="ARBA00022801"/>
    </source>
</evidence>
<sequence length="467" mass="51912">MALPVEPFQMTSPVEAASILLNSLGLGLFVPVLRPLYRYLTLLGINPLALIAVLVTPWIMWKAATRYLMITVEISPGELSPAVQHLSTARRLTGDNMIATLERTAESKPRLSPENPGNNRAVSWWSNWKLEFYPLTTVWFWANGTLFNYQGRKVTEYYNDATTERMVYSLSCFGHSTEPIEKLLRTAVAGVLQSEGDKVALWYPTSQPTHKWQKKSLRRSRSASTIVIDLQILQSLLADVGAFLHPDSEKEYHARGIPHRRGYLIYGPPGTGKTSLVHVIASEFELPIYFLSLKTLTDESLFSLTTSLPHQCLLLIEDIDSAGLDRTSSDPKQGVTLSGYLNATDGFAAPEGKVLVITTNNPKSLDSAILRPGRVDYQVHLTNASKSQAKQLFQNNYHPSIKEGTEEDIGSMAQTFADKIPELMFSPAKIQQYLRTLEHRDSPKTALENVSAWVAGEDLPGLGVVQD</sequence>
<keyword evidence="8 12" id="KW-1133">Transmembrane helix</keyword>
<comment type="subcellular location">
    <subcellularLocation>
        <location evidence="1">Mitochondrion inner membrane</location>
        <topology evidence="1">Single-pass membrane protein</topology>
    </subcellularLocation>
</comment>
<proteinExistence type="inferred from homology"/>
<dbReference type="InterPro" id="IPR027417">
    <property type="entry name" value="P-loop_NTPase"/>
</dbReference>
<dbReference type="Proteomes" id="UP000287124">
    <property type="component" value="Unassembled WGS sequence"/>
</dbReference>
<dbReference type="SMART" id="SM00382">
    <property type="entry name" value="AAA"/>
    <property type="match status" value="1"/>
</dbReference>
<dbReference type="AlphaFoldDB" id="A0A430L3U5"/>
<feature type="transmembrane region" description="Helical" evidence="12">
    <location>
        <begin position="40"/>
        <end position="61"/>
    </location>
</feature>
<protein>
    <recommendedName>
        <fullName evidence="13">AAA+ ATPase domain-containing protein</fullName>
    </recommendedName>
</protein>
<evidence type="ECO:0000256" key="7">
    <source>
        <dbReference type="ARBA" id="ARBA00022840"/>
    </source>
</evidence>
<evidence type="ECO:0000256" key="12">
    <source>
        <dbReference type="SAM" id="Phobius"/>
    </source>
</evidence>
<reference evidence="14 15" key="1">
    <citation type="submission" date="2017-06" db="EMBL/GenBank/DDBJ databases">
        <title>Comparative genomic analysis of Ambrosia Fusariam Clade fungi.</title>
        <authorList>
            <person name="Stajich J.E."/>
            <person name="Carrillo J."/>
            <person name="Kijimoto T."/>
            <person name="Eskalen A."/>
            <person name="O'Donnell K."/>
            <person name="Kasson M."/>
        </authorList>
    </citation>
    <scope>NUCLEOTIDE SEQUENCE [LARGE SCALE GENOMIC DNA]</scope>
    <source>
        <strain evidence="14 15">UCR1854</strain>
    </source>
</reference>